<dbReference type="GO" id="GO:0006606">
    <property type="term" value="P:protein import into nucleus"/>
    <property type="evidence" value="ECO:0007669"/>
    <property type="project" value="TreeGrafter"/>
</dbReference>
<dbReference type="Pfam" id="PF10168">
    <property type="entry name" value="Nup88"/>
    <property type="match status" value="2"/>
</dbReference>
<accession>R7TDB5</accession>
<dbReference type="OMA" id="AYSCPIH"/>
<dbReference type="EnsemblMetazoa" id="CapteT219050">
    <property type="protein sequence ID" value="CapteP219050"/>
    <property type="gene ID" value="CapteG219050"/>
</dbReference>
<evidence type="ECO:0000256" key="6">
    <source>
        <dbReference type="ARBA" id="ARBA00023132"/>
    </source>
</evidence>
<keyword evidence="12" id="KW-1185">Reference proteome</keyword>
<evidence type="ECO:0000256" key="3">
    <source>
        <dbReference type="ARBA" id="ARBA00022816"/>
    </source>
</evidence>
<reference evidence="10 12" key="2">
    <citation type="journal article" date="2013" name="Nature">
        <title>Insights into bilaterian evolution from three spiralian genomes.</title>
        <authorList>
            <person name="Simakov O."/>
            <person name="Marletaz F."/>
            <person name="Cho S.J."/>
            <person name="Edsinger-Gonzales E."/>
            <person name="Havlak P."/>
            <person name="Hellsten U."/>
            <person name="Kuo D.H."/>
            <person name="Larsson T."/>
            <person name="Lv J."/>
            <person name="Arendt D."/>
            <person name="Savage R."/>
            <person name="Osoegawa K."/>
            <person name="de Jong P."/>
            <person name="Grimwood J."/>
            <person name="Chapman J.A."/>
            <person name="Shapiro H."/>
            <person name="Aerts A."/>
            <person name="Otillar R.P."/>
            <person name="Terry A.Y."/>
            <person name="Boore J.L."/>
            <person name="Grigoriev I.V."/>
            <person name="Lindberg D.R."/>
            <person name="Seaver E.C."/>
            <person name="Weisblat D.A."/>
            <person name="Putnam N.H."/>
            <person name="Rokhsar D.S."/>
        </authorList>
    </citation>
    <scope>NUCLEOTIDE SEQUENCE</scope>
    <source>
        <strain evidence="10 12">I ESC-2004</strain>
    </source>
</reference>
<evidence type="ECO:0000313" key="10">
    <source>
        <dbReference type="EMBL" id="ELT91714.1"/>
    </source>
</evidence>
<evidence type="ECO:0000256" key="8">
    <source>
        <dbReference type="SAM" id="Coils"/>
    </source>
</evidence>
<evidence type="ECO:0000256" key="1">
    <source>
        <dbReference type="ARBA" id="ARBA00004567"/>
    </source>
</evidence>
<organism evidence="10">
    <name type="scientific">Capitella teleta</name>
    <name type="common">Polychaete worm</name>
    <dbReference type="NCBI Taxonomy" id="283909"/>
    <lineage>
        <taxon>Eukaryota</taxon>
        <taxon>Metazoa</taxon>
        <taxon>Spiralia</taxon>
        <taxon>Lophotrochozoa</taxon>
        <taxon>Annelida</taxon>
        <taxon>Polychaeta</taxon>
        <taxon>Sedentaria</taxon>
        <taxon>Scolecida</taxon>
        <taxon>Capitellidae</taxon>
        <taxon>Capitella</taxon>
    </lineage>
</organism>
<keyword evidence="4" id="KW-0653">Protein transport</keyword>
<dbReference type="InterPro" id="IPR037700">
    <property type="entry name" value="NUP88/NUP82"/>
</dbReference>
<keyword evidence="7" id="KW-0539">Nucleus</keyword>
<dbReference type="GO" id="GO:0005643">
    <property type="term" value="C:nuclear pore"/>
    <property type="evidence" value="ECO:0007669"/>
    <property type="project" value="UniProtKB-SubCell"/>
</dbReference>
<evidence type="ECO:0000256" key="4">
    <source>
        <dbReference type="ARBA" id="ARBA00022927"/>
    </source>
</evidence>
<reference evidence="12" key="1">
    <citation type="submission" date="2012-12" db="EMBL/GenBank/DDBJ databases">
        <authorList>
            <person name="Hellsten U."/>
            <person name="Grimwood J."/>
            <person name="Chapman J.A."/>
            <person name="Shapiro H."/>
            <person name="Aerts A."/>
            <person name="Otillar R.P."/>
            <person name="Terry A.Y."/>
            <person name="Boore J.L."/>
            <person name="Simakov O."/>
            <person name="Marletaz F."/>
            <person name="Cho S.-J."/>
            <person name="Edsinger-Gonzales E."/>
            <person name="Havlak P."/>
            <person name="Kuo D.-H."/>
            <person name="Larsson T."/>
            <person name="Lv J."/>
            <person name="Arendt D."/>
            <person name="Savage R."/>
            <person name="Osoegawa K."/>
            <person name="de Jong P."/>
            <person name="Lindberg D.R."/>
            <person name="Seaver E.C."/>
            <person name="Weisblat D.A."/>
            <person name="Putnam N.H."/>
            <person name="Grigoriev I.V."/>
            <person name="Rokhsar D.S."/>
        </authorList>
    </citation>
    <scope>NUCLEOTIDE SEQUENCE</scope>
    <source>
        <strain evidence="12">I ESC-2004</strain>
    </source>
</reference>
<protein>
    <recommendedName>
        <fullName evidence="13">Nuclear pore complex protein Nup88</fullName>
    </recommendedName>
</protein>
<feature type="coiled-coil region" evidence="8">
    <location>
        <begin position="559"/>
        <end position="586"/>
    </location>
</feature>
<dbReference type="PANTHER" id="PTHR13257:SF0">
    <property type="entry name" value="NUCLEAR PORE COMPLEX PROTEIN NUP88"/>
    <property type="match status" value="1"/>
</dbReference>
<dbReference type="STRING" id="283909.R7TDB5"/>
<dbReference type="InterPro" id="IPR019321">
    <property type="entry name" value="Nucleoporin_Nup88"/>
</dbReference>
<dbReference type="PANTHER" id="PTHR13257">
    <property type="entry name" value="NUCLEOPORIN NUP84-RELATED"/>
    <property type="match status" value="1"/>
</dbReference>
<evidence type="ECO:0000313" key="12">
    <source>
        <dbReference type="Proteomes" id="UP000014760"/>
    </source>
</evidence>
<name>R7TDB5_CAPTE</name>
<dbReference type="AlphaFoldDB" id="R7TDB5"/>
<keyword evidence="5" id="KW-0811">Translocation</keyword>
<dbReference type="EMBL" id="AMQN01002919">
    <property type="status" value="NOT_ANNOTATED_CDS"/>
    <property type="molecule type" value="Genomic_DNA"/>
</dbReference>
<dbReference type="EMBL" id="KB310391">
    <property type="protein sequence ID" value="ELT91714.1"/>
    <property type="molecule type" value="Genomic_DNA"/>
</dbReference>
<dbReference type="Proteomes" id="UP000014760">
    <property type="component" value="Unassembled WGS sequence"/>
</dbReference>
<sequence>MRVLGREIQTGQVAPRGIEPTTLCTLGTTPSQPPKLTCSRPPSFTVNEVLLNSSESHVAIIGKNGASVFELPIQRGSHFEDGRELVICKTVSIAERFFVSSGEKLLHASWHPASETDSHLVLLTSDNVVRVYDICDPQVAVQSYSISNGSPSSFASPPRLSMLSALGDTAVAFDFGSPLPLLTKFKSKKEALSIWPLYILLGNGEIYVLYTSLQSNTAFHKEVIGPLAMYPPVEDNYGTDACSILFLKGSQLPTLVVSTCSGQIHHCVVLSQSEESSTSEADFSEGSEKSIAYEPPAIPSLYVFETVSLELSLTTVSLETDEQVLDDFSCPIRLMAGNDAEIPNIGDGQHAVVEHLICTKPLPSSPTQPILGLCIADERSQLPTLICLLHKMDCITLPLHKGSARPPPPTMISEQKSQTTLSPMKQIQKESFDAHLRKILQRQASNPLLQTSSSCDLSPQDCFRLLSRATQVYREEYIQRLDHAREEIIRRVQMLQDQKSQQLTELSHQKTAHQNLTEGAAMLTCKYEECEERQQQIVHRIETILQKMQQRLPVLSKAEKNMHKELKGMQESMQTLQRNIKQLKGKEDYQAKQIARIQPKQTPSGTFSKRQTEKLRGLLKDENEEISHLIRQVNLMKEDLLT</sequence>
<feature type="region of interest" description="Disordered" evidence="9">
    <location>
        <begin position="400"/>
        <end position="419"/>
    </location>
</feature>
<keyword evidence="2" id="KW-0813">Transport</keyword>
<evidence type="ECO:0000256" key="7">
    <source>
        <dbReference type="ARBA" id="ARBA00023242"/>
    </source>
</evidence>
<proteinExistence type="predicted"/>
<keyword evidence="6" id="KW-0906">Nuclear pore complex</keyword>
<dbReference type="FunCoup" id="R7TDB5">
    <property type="interactions" value="1619"/>
</dbReference>
<comment type="subcellular location">
    <subcellularLocation>
        <location evidence="1">Nucleus</location>
        <location evidence="1">Nuclear pore complex</location>
    </subcellularLocation>
</comment>
<reference evidence="11" key="3">
    <citation type="submission" date="2015-06" db="UniProtKB">
        <authorList>
            <consortium name="EnsemblMetazoa"/>
        </authorList>
    </citation>
    <scope>IDENTIFICATION</scope>
</reference>
<dbReference type="OrthoDB" id="341482at2759"/>
<dbReference type="GO" id="GO:0006406">
    <property type="term" value="P:mRNA export from nucleus"/>
    <property type="evidence" value="ECO:0007669"/>
    <property type="project" value="TreeGrafter"/>
</dbReference>
<keyword evidence="8" id="KW-0175">Coiled coil</keyword>
<evidence type="ECO:0000256" key="5">
    <source>
        <dbReference type="ARBA" id="ARBA00023010"/>
    </source>
</evidence>
<dbReference type="HOGENOM" id="CLU_017144_0_0_1"/>
<evidence type="ECO:0000313" key="11">
    <source>
        <dbReference type="EnsemblMetazoa" id="CapteP219050"/>
    </source>
</evidence>
<gene>
    <name evidence="10" type="ORF">CAPTEDRAFT_219050</name>
</gene>
<evidence type="ECO:0000256" key="9">
    <source>
        <dbReference type="SAM" id="MobiDB-lite"/>
    </source>
</evidence>
<dbReference type="GO" id="GO:0017056">
    <property type="term" value="F:structural constituent of nuclear pore"/>
    <property type="evidence" value="ECO:0007669"/>
    <property type="project" value="InterPro"/>
</dbReference>
<dbReference type="GO" id="GO:0000055">
    <property type="term" value="P:ribosomal large subunit export from nucleus"/>
    <property type="evidence" value="ECO:0007669"/>
    <property type="project" value="InterPro"/>
</dbReference>
<dbReference type="GO" id="GO:0000056">
    <property type="term" value="P:ribosomal small subunit export from nucleus"/>
    <property type="evidence" value="ECO:0007669"/>
    <property type="project" value="InterPro"/>
</dbReference>
<evidence type="ECO:0000256" key="2">
    <source>
        <dbReference type="ARBA" id="ARBA00022448"/>
    </source>
</evidence>
<keyword evidence="3" id="KW-0509">mRNA transport</keyword>
<evidence type="ECO:0008006" key="13">
    <source>
        <dbReference type="Google" id="ProtNLM"/>
    </source>
</evidence>